<feature type="compositionally biased region" description="Low complexity" evidence="5">
    <location>
        <begin position="472"/>
        <end position="482"/>
    </location>
</feature>
<comment type="similarity">
    <text evidence="2">Belongs to the RIX1/PELP1 family.</text>
</comment>
<dbReference type="RefSeq" id="XP_022583381.1">
    <property type="nucleotide sequence ID" value="XM_022725534.1"/>
</dbReference>
<keyword evidence="8" id="KW-1185">Reference proteome</keyword>
<name>A0A1L9SP38_9EURO</name>
<feature type="region of interest" description="Disordered" evidence="5">
    <location>
        <begin position="472"/>
        <end position="492"/>
    </location>
</feature>
<comment type="subcellular location">
    <subcellularLocation>
        <location evidence="1">Nucleus</location>
    </subcellularLocation>
</comment>
<feature type="compositionally biased region" description="Polar residues" evidence="5">
    <location>
        <begin position="656"/>
        <end position="688"/>
    </location>
</feature>
<dbReference type="PANTHER" id="PTHR34105:SF1">
    <property type="entry name" value="PROLINE-, GLUTAMIC ACID- AND LEUCINE-RICH PROTEIN 1"/>
    <property type="match status" value="1"/>
</dbReference>
<evidence type="ECO:0000256" key="3">
    <source>
        <dbReference type="ARBA" id="ARBA00021502"/>
    </source>
</evidence>
<gene>
    <name evidence="7" type="ORF">ASPZODRAFT_149858</name>
</gene>
<keyword evidence="4" id="KW-0539">Nucleus</keyword>
<dbReference type="InterPro" id="IPR016024">
    <property type="entry name" value="ARM-type_fold"/>
</dbReference>
<evidence type="ECO:0000256" key="1">
    <source>
        <dbReference type="ARBA" id="ARBA00004123"/>
    </source>
</evidence>
<feature type="domain" description="Pre-rRNA-processing protein RIX1 N-terminal" evidence="6">
    <location>
        <begin position="7"/>
        <end position="214"/>
    </location>
</feature>
<feature type="compositionally biased region" description="Acidic residues" evidence="5">
    <location>
        <begin position="777"/>
        <end position="790"/>
    </location>
</feature>
<dbReference type="InterPro" id="IPR012583">
    <property type="entry name" value="RIX1_N"/>
</dbReference>
<organism evidence="7 8">
    <name type="scientific">Penicilliopsis zonata CBS 506.65</name>
    <dbReference type="NCBI Taxonomy" id="1073090"/>
    <lineage>
        <taxon>Eukaryota</taxon>
        <taxon>Fungi</taxon>
        <taxon>Dikarya</taxon>
        <taxon>Ascomycota</taxon>
        <taxon>Pezizomycotina</taxon>
        <taxon>Eurotiomycetes</taxon>
        <taxon>Eurotiomycetidae</taxon>
        <taxon>Eurotiales</taxon>
        <taxon>Aspergillaceae</taxon>
        <taxon>Penicilliopsis</taxon>
    </lineage>
</organism>
<sequence length="790" mass="84961">MAATTTLRAITHRLTTTPVHELPQITSFLASSISDCGELFSTPPGQKGPKGDSDNAAQIQKLKTRLTSLSLDRTVEGRWTAVVLVKAAVEAGQWEFLRGCEPLVRNLISILGKPDPVSTRKMAVITLTRIFHLTYQYPTLVREITTPSLPSFITATLNLISIKPSAEPIRKLRSNTPFLDIVFPALIELVGRHPTIFRPFSAQIHSLVLAVIGGAPGSFPGHVVKLAERLFISLHNCAPKNTSGDEWKNAIKATIAATHRASDYVFRAVVEQWESADPALRQSTATQNYGQEVGDYASDALGLSSWHGLHAGAERLTGLLQLLSDFFSTPTASTVSVPLGLVLDLTARLTLVTIPSEGADTVGTQSNPQVGREERDALWAELPRIHTAVMGLLMRIVDLMQTSIVPVAQTILEQALWVFRSGKSNRAIRTAMYQLVQSLLPLIGPTMAKQNVSSLTNLFRACCSDILPPAEDANPSAASSADPKNKAKATQGTANADSFFHVDANKNRQSKLTSSFPELQLAATQLLPVILSFVPTEYLAPSLRAEIDRTIILVSDKPAMLASVLNPVPAIKGRGPGPSIIPFLARAHSAEMDVESLIRPRMPVLMSTPDLNGQVTIVEEEAEDEDGGEMDYAGVSATSGTTPTFITTTLKSQLSNMPSVAEQNSQSLAKRSLPQDTSVQSSALPQTTHVERNENVQTKKARHETEAPTFAAQTVVENTPSTSTTSVGTSRANQQPVATSAVTTNITTKPAVSMTAAAVPNAEDDSDDELPTLNIDSDTDDEDEDVNMEG</sequence>
<evidence type="ECO:0000256" key="2">
    <source>
        <dbReference type="ARBA" id="ARBA00010511"/>
    </source>
</evidence>
<dbReference type="GeneID" id="34611999"/>
<feature type="compositionally biased region" description="Polar residues" evidence="5">
    <location>
        <begin position="731"/>
        <end position="750"/>
    </location>
</feature>
<dbReference type="GO" id="GO:0006364">
    <property type="term" value="P:rRNA processing"/>
    <property type="evidence" value="ECO:0007669"/>
    <property type="project" value="TreeGrafter"/>
</dbReference>
<accession>A0A1L9SP38</accession>
<dbReference type="AlphaFoldDB" id="A0A1L9SP38"/>
<dbReference type="OrthoDB" id="20900at2759"/>
<dbReference type="PANTHER" id="PTHR34105">
    <property type="entry name" value="PROLINE-, GLUTAMIC ACID- AND LEUCINE-RICH PROTEIN 1"/>
    <property type="match status" value="1"/>
</dbReference>
<dbReference type="SUPFAM" id="SSF48371">
    <property type="entry name" value="ARM repeat"/>
    <property type="match status" value="1"/>
</dbReference>
<dbReference type="EMBL" id="KV878338">
    <property type="protein sequence ID" value="OJJ48871.1"/>
    <property type="molecule type" value="Genomic_DNA"/>
</dbReference>
<dbReference type="Proteomes" id="UP000184188">
    <property type="component" value="Unassembled WGS sequence"/>
</dbReference>
<protein>
    <recommendedName>
        <fullName evidence="3">Pre-rRNA-processing protein RIX1</fullName>
    </recommendedName>
</protein>
<feature type="compositionally biased region" description="Low complexity" evidence="5">
    <location>
        <begin position="719"/>
        <end position="730"/>
    </location>
</feature>
<evidence type="ECO:0000313" key="7">
    <source>
        <dbReference type="EMBL" id="OJJ48871.1"/>
    </source>
</evidence>
<dbReference type="Pfam" id="PF08167">
    <property type="entry name" value="RIX1"/>
    <property type="match status" value="1"/>
</dbReference>
<dbReference type="VEuPathDB" id="FungiDB:ASPZODRAFT_149858"/>
<reference evidence="8" key="1">
    <citation type="journal article" date="2017" name="Genome Biol.">
        <title>Comparative genomics reveals high biological diversity and specific adaptations in the industrially and medically important fungal genus Aspergillus.</title>
        <authorList>
            <person name="de Vries R.P."/>
            <person name="Riley R."/>
            <person name="Wiebenga A."/>
            <person name="Aguilar-Osorio G."/>
            <person name="Amillis S."/>
            <person name="Uchima C.A."/>
            <person name="Anderluh G."/>
            <person name="Asadollahi M."/>
            <person name="Askin M."/>
            <person name="Barry K."/>
            <person name="Battaglia E."/>
            <person name="Bayram O."/>
            <person name="Benocci T."/>
            <person name="Braus-Stromeyer S.A."/>
            <person name="Caldana C."/>
            <person name="Canovas D."/>
            <person name="Cerqueira G.C."/>
            <person name="Chen F."/>
            <person name="Chen W."/>
            <person name="Choi C."/>
            <person name="Clum A."/>
            <person name="Dos Santos R.A."/>
            <person name="Damasio A.R."/>
            <person name="Diallinas G."/>
            <person name="Emri T."/>
            <person name="Fekete E."/>
            <person name="Flipphi M."/>
            <person name="Freyberg S."/>
            <person name="Gallo A."/>
            <person name="Gournas C."/>
            <person name="Habgood R."/>
            <person name="Hainaut M."/>
            <person name="Harispe M.L."/>
            <person name="Henrissat B."/>
            <person name="Hilden K.S."/>
            <person name="Hope R."/>
            <person name="Hossain A."/>
            <person name="Karabika E."/>
            <person name="Karaffa L."/>
            <person name="Karanyi Z."/>
            <person name="Krasevec N."/>
            <person name="Kuo A."/>
            <person name="Kusch H."/>
            <person name="LaButti K."/>
            <person name="Lagendijk E.L."/>
            <person name="Lapidus A."/>
            <person name="Levasseur A."/>
            <person name="Lindquist E."/>
            <person name="Lipzen A."/>
            <person name="Logrieco A.F."/>
            <person name="MacCabe A."/>
            <person name="Maekelae M.R."/>
            <person name="Malavazi I."/>
            <person name="Melin P."/>
            <person name="Meyer V."/>
            <person name="Mielnichuk N."/>
            <person name="Miskei M."/>
            <person name="Molnar A.P."/>
            <person name="Mule G."/>
            <person name="Ngan C.Y."/>
            <person name="Orejas M."/>
            <person name="Orosz E."/>
            <person name="Ouedraogo J.P."/>
            <person name="Overkamp K.M."/>
            <person name="Park H.-S."/>
            <person name="Perrone G."/>
            <person name="Piumi F."/>
            <person name="Punt P.J."/>
            <person name="Ram A.F."/>
            <person name="Ramon A."/>
            <person name="Rauscher S."/>
            <person name="Record E."/>
            <person name="Riano-Pachon D.M."/>
            <person name="Robert V."/>
            <person name="Roehrig J."/>
            <person name="Ruller R."/>
            <person name="Salamov A."/>
            <person name="Salih N.S."/>
            <person name="Samson R.A."/>
            <person name="Sandor E."/>
            <person name="Sanguinetti M."/>
            <person name="Schuetze T."/>
            <person name="Sepcic K."/>
            <person name="Shelest E."/>
            <person name="Sherlock G."/>
            <person name="Sophianopoulou V."/>
            <person name="Squina F.M."/>
            <person name="Sun H."/>
            <person name="Susca A."/>
            <person name="Todd R.B."/>
            <person name="Tsang A."/>
            <person name="Unkles S.E."/>
            <person name="van de Wiele N."/>
            <person name="van Rossen-Uffink D."/>
            <person name="Oliveira J.V."/>
            <person name="Vesth T.C."/>
            <person name="Visser J."/>
            <person name="Yu J.-H."/>
            <person name="Zhou M."/>
            <person name="Andersen M.R."/>
            <person name="Archer D.B."/>
            <person name="Baker S.E."/>
            <person name="Benoit I."/>
            <person name="Brakhage A.A."/>
            <person name="Braus G.H."/>
            <person name="Fischer R."/>
            <person name="Frisvad J.C."/>
            <person name="Goldman G.H."/>
            <person name="Houbraken J."/>
            <person name="Oakley B."/>
            <person name="Pocsi I."/>
            <person name="Scazzocchio C."/>
            <person name="Seiboth B."/>
            <person name="vanKuyk P.A."/>
            <person name="Wortman J."/>
            <person name="Dyer P.S."/>
            <person name="Grigoriev I.V."/>
        </authorList>
    </citation>
    <scope>NUCLEOTIDE SEQUENCE [LARGE SCALE GENOMIC DNA]</scope>
    <source>
        <strain evidence="8">CBS 506.65</strain>
    </source>
</reference>
<evidence type="ECO:0000256" key="5">
    <source>
        <dbReference type="SAM" id="MobiDB-lite"/>
    </source>
</evidence>
<evidence type="ECO:0000313" key="8">
    <source>
        <dbReference type="Proteomes" id="UP000184188"/>
    </source>
</evidence>
<evidence type="ECO:0000256" key="4">
    <source>
        <dbReference type="ARBA" id="ARBA00023242"/>
    </source>
</evidence>
<evidence type="ECO:0000259" key="6">
    <source>
        <dbReference type="Pfam" id="PF08167"/>
    </source>
</evidence>
<proteinExistence type="inferred from homology"/>
<dbReference type="STRING" id="1073090.A0A1L9SP38"/>
<dbReference type="GO" id="GO:0005634">
    <property type="term" value="C:nucleus"/>
    <property type="evidence" value="ECO:0007669"/>
    <property type="project" value="UniProtKB-SubCell"/>
</dbReference>
<feature type="region of interest" description="Disordered" evidence="5">
    <location>
        <begin position="656"/>
        <end position="790"/>
    </location>
</feature>